<dbReference type="Gene3D" id="1.10.1200.10">
    <property type="entry name" value="ACP-like"/>
    <property type="match status" value="1"/>
</dbReference>
<dbReference type="EMBL" id="JAUSZV010000005">
    <property type="protein sequence ID" value="MDQ0912403.1"/>
    <property type="molecule type" value="Genomic_DNA"/>
</dbReference>
<evidence type="ECO:0000259" key="3">
    <source>
        <dbReference type="PROSITE" id="PS50075"/>
    </source>
</evidence>
<comment type="caution">
    <text evidence="4">The sequence shown here is derived from an EMBL/GenBank/DDBJ whole genome shotgun (WGS) entry which is preliminary data.</text>
</comment>
<dbReference type="SUPFAM" id="SSF47336">
    <property type="entry name" value="ACP-like"/>
    <property type="match status" value="1"/>
</dbReference>
<keyword evidence="1" id="KW-0596">Phosphopantetheine</keyword>
<reference evidence="4" key="1">
    <citation type="submission" date="2023-07" db="EMBL/GenBank/DDBJ databases">
        <title>Comparative genomics of wheat-associated soil bacteria to identify genetic determinants of phenazine resistance.</title>
        <authorList>
            <person name="Mouncey N."/>
        </authorList>
    </citation>
    <scope>NUCLEOTIDE SEQUENCE</scope>
    <source>
        <strain evidence="4">V4I22</strain>
    </source>
</reference>
<organism evidence="4 5">
    <name type="scientific">Streptomyces canus</name>
    <dbReference type="NCBI Taxonomy" id="58343"/>
    <lineage>
        <taxon>Bacteria</taxon>
        <taxon>Bacillati</taxon>
        <taxon>Actinomycetota</taxon>
        <taxon>Actinomycetes</taxon>
        <taxon>Kitasatosporales</taxon>
        <taxon>Streptomycetaceae</taxon>
        <taxon>Streptomyces</taxon>
        <taxon>Streptomyces aurantiacus group</taxon>
    </lineage>
</organism>
<feature type="domain" description="Carrier" evidence="3">
    <location>
        <begin position="21"/>
        <end position="96"/>
    </location>
</feature>
<dbReference type="GO" id="GO:0017000">
    <property type="term" value="P:antibiotic biosynthetic process"/>
    <property type="evidence" value="ECO:0007669"/>
    <property type="project" value="UniProtKB-ARBA"/>
</dbReference>
<name>A0AAW8FR20_9ACTN</name>
<dbReference type="InterPro" id="IPR020806">
    <property type="entry name" value="PKS_PP-bd"/>
</dbReference>
<gene>
    <name evidence="4" type="ORF">QFZ22_008388</name>
</gene>
<dbReference type="Proteomes" id="UP001234216">
    <property type="component" value="Unassembled WGS sequence"/>
</dbReference>
<dbReference type="Pfam" id="PF00550">
    <property type="entry name" value="PP-binding"/>
    <property type="match status" value="1"/>
</dbReference>
<evidence type="ECO:0000256" key="1">
    <source>
        <dbReference type="ARBA" id="ARBA00022450"/>
    </source>
</evidence>
<accession>A0AAW8FR20</accession>
<protein>
    <submittedName>
        <fullName evidence="4">Acyl carrier protein</fullName>
    </submittedName>
</protein>
<dbReference type="GO" id="GO:0031177">
    <property type="term" value="F:phosphopantetheine binding"/>
    <property type="evidence" value="ECO:0007669"/>
    <property type="project" value="InterPro"/>
</dbReference>
<evidence type="ECO:0000256" key="2">
    <source>
        <dbReference type="ARBA" id="ARBA00022553"/>
    </source>
</evidence>
<evidence type="ECO:0000313" key="4">
    <source>
        <dbReference type="EMBL" id="MDQ0912403.1"/>
    </source>
</evidence>
<dbReference type="RefSeq" id="WP_306984741.1">
    <property type="nucleotide sequence ID" value="NZ_JAUSZV010000005.1"/>
</dbReference>
<proteinExistence type="predicted"/>
<dbReference type="SMART" id="SM00823">
    <property type="entry name" value="PKS_PP"/>
    <property type="match status" value="1"/>
</dbReference>
<sequence length="102" mass="10925">MDGNNRLTTHMTGLPAEARRSALLSLVRRSTAFALGHSTIDAVPEDVAFVDLGLTSFTAFELRSSLVEVTGIELPLSEIFEHPSPSALAGYLHAAFERLTAA</sequence>
<keyword evidence="2" id="KW-0597">Phosphoprotein</keyword>
<dbReference type="InterPro" id="IPR009081">
    <property type="entry name" value="PP-bd_ACP"/>
</dbReference>
<dbReference type="AlphaFoldDB" id="A0AAW8FR20"/>
<dbReference type="PROSITE" id="PS50075">
    <property type="entry name" value="CARRIER"/>
    <property type="match status" value="1"/>
</dbReference>
<dbReference type="InterPro" id="IPR036736">
    <property type="entry name" value="ACP-like_sf"/>
</dbReference>
<evidence type="ECO:0000313" key="5">
    <source>
        <dbReference type="Proteomes" id="UP001234216"/>
    </source>
</evidence>